<accession>A0A0D9WEN1</accession>
<dbReference type="eggNOG" id="ENOG502S99C">
    <property type="taxonomic scope" value="Eukaryota"/>
</dbReference>
<evidence type="ECO:0000256" key="4">
    <source>
        <dbReference type="SAM" id="SignalP"/>
    </source>
</evidence>
<evidence type="ECO:0000256" key="2">
    <source>
        <dbReference type="ARBA" id="ARBA00023157"/>
    </source>
</evidence>
<dbReference type="Proteomes" id="UP000032180">
    <property type="component" value="Chromosome 5"/>
</dbReference>
<evidence type="ECO:0000259" key="5">
    <source>
        <dbReference type="SMART" id="SM00856"/>
    </source>
</evidence>
<dbReference type="NCBIfam" id="TIGR01614">
    <property type="entry name" value="PME_inhib"/>
    <property type="match status" value="1"/>
</dbReference>
<dbReference type="FunFam" id="1.20.140.40:FF:000003">
    <property type="entry name" value="Invertase/pectin methylesterase inhibitor family protein"/>
    <property type="match status" value="1"/>
</dbReference>
<sequence length="183" mass="19836">MGPAYGQLVPLLAAVALLSSGLLPHVAQAKKRGGAVPPQVADICSRTPFPDVCKSTAGRHASKYPVIDSVAVLNMQVDAFAKRTAQARKHVIKVSRGSLPQQTQALSFCDTMYMNTQDTIGAAQRAITFKDKATAKIMLQLAVQDFESCDRPFKQGGIRNPLEKFDIMLNQMAQNCMTLANMI</sequence>
<keyword evidence="7" id="KW-1185">Reference proteome</keyword>
<dbReference type="InterPro" id="IPR006501">
    <property type="entry name" value="Pectinesterase_inhib_dom"/>
</dbReference>
<dbReference type="HOGENOM" id="CLU_128989_0_0_1"/>
<dbReference type="GO" id="GO:0004857">
    <property type="term" value="F:enzyme inhibitor activity"/>
    <property type="evidence" value="ECO:0007669"/>
    <property type="project" value="InterPro"/>
</dbReference>
<feature type="domain" description="Pectinesterase inhibitor" evidence="5">
    <location>
        <begin position="35"/>
        <end position="179"/>
    </location>
</feature>
<name>A0A0D9WEN1_9ORYZ</name>
<dbReference type="InterPro" id="IPR035513">
    <property type="entry name" value="Invertase/methylesterase_inhib"/>
</dbReference>
<dbReference type="EnsemblPlants" id="LPERR05G08020.1">
    <property type="protein sequence ID" value="LPERR05G08020.1"/>
    <property type="gene ID" value="LPERR05G08020"/>
</dbReference>
<evidence type="ECO:0000256" key="1">
    <source>
        <dbReference type="ARBA" id="ARBA00022729"/>
    </source>
</evidence>
<feature type="signal peptide" evidence="4">
    <location>
        <begin position="1"/>
        <end position="29"/>
    </location>
</feature>
<dbReference type="Pfam" id="PF04043">
    <property type="entry name" value="PMEI"/>
    <property type="match status" value="1"/>
</dbReference>
<keyword evidence="2" id="KW-1015">Disulfide bond</keyword>
<evidence type="ECO:0000256" key="3">
    <source>
        <dbReference type="ARBA" id="ARBA00038471"/>
    </source>
</evidence>
<evidence type="ECO:0000313" key="7">
    <source>
        <dbReference type="Proteomes" id="UP000032180"/>
    </source>
</evidence>
<reference evidence="6" key="3">
    <citation type="submission" date="2015-04" db="UniProtKB">
        <authorList>
            <consortium name="EnsemblPlants"/>
        </authorList>
    </citation>
    <scope>IDENTIFICATION</scope>
</reference>
<dbReference type="SMART" id="SM00856">
    <property type="entry name" value="PMEI"/>
    <property type="match status" value="1"/>
</dbReference>
<dbReference type="Gene3D" id="1.20.140.40">
    <property type="entry name" value="Invertase/pectin methylesterase inhibitor family protein"/>
    <property type="match status" value="1"/>
</dbReference>
<protein>
    <recommendedName>
        <fullName evidence="5">Pectinesterase inhibitor domain-containing protein</fullName>
    </recommendedName>
</protein>
<organism evidence="6 7">
    <name type="scientific">Leersia perrieri</name>
    <dbReference type="NCBI Taxonomy" id="77586"/>
    <lineage>
        <taxon>Eukaryota</taxon>
        <taxon>Viridiplantae</taxon>
        <taxon>Streptophyta</taxon>
        <taxon>Embryophyta</taxon>
        <taxon>Tracheophyta</taxon>
        <taxon>Spermatophyta</taxon>
        <taxon>Magnoliopsida</taxon>
        <taxon>Liliopsida</taxon>
        <taxon>Poales</taxon>
        <taxon>Poaceae</taxon>
        <taxon>BOP clade</taxon>
        <taxon>Oryzoideae</taxon>
        <taxon>Oryzeae</taxon>
        <taxon>Oryzinae</taxon>
        <taxon>Leersia</taxon>
    </lineage>
</organism>
<dbReference type="SUPFAM" id="SSF101148">
    <property type="entry name" value="Plant invertase/pectin methylesterase inhibitor"/>
    <property type="match status" value="1"/>
</dbReference>
<dbReference type="CDD" id="cd15800">
    <property type="entry name" value="PMEI-like_2"/>
    <property type="match status" value="1"/>
</dbReference>
<dbReference type="PANTHER" id="PTHR35357:SF19">
    <property type="entry name" value="OS05G0283200 PROTEIN"/>
    <property type="match status" value="1"/>
</dbReference>
<dbReference type="Gramene" id="LPERR05G08020.1">
    <property type="protein sequence ID" value="LPERR05G08020.1"/>
    <property type="gene ID" value="LPERR05G08020"/>
</dbReference>
<proteinExistence type="inferred from homology"/>
<keyword evidence="1 4" id="KW-0732">Signal</keyword>
<dbReference type="PANTHER" id="PTHR35357">
    <property type="entry name" value="OS02G0537100 PROTEIN"/>
    <property type="match status" value="1"/>
</dbReference>
<feature type="chain" id="PRO_5002348714" description="Pectinesterase inhibitor domain-containing protein" evidence="4">
    <location>
        <begin position="30"/>
        <end position="183"/>
    </location>
</feature>
<evidence type="ECO:0000313" key="6">
    <source>
        <dbReference type="EnsemblPlants" id="LPERR05G08020.1"/>
    </source>
</evidence>
<reference evidence="6 7" key="1">
    <citation type="submission" date="2012-08" db="EMBL/GenBank/DDBJ databases">
        <title>Oryza genome evolution.</title>
        <authorList>
            <person name="Wing R.A."/>
        </authorList>
    </citation>
    <scope>NUCLEOTIDE SEQUENCE</scope>
</reference>
<reference evidence="7" key="2">
    <citation type="submission" date="2013-12" db="EMBL/GenBank/DDBJ databases">
        <authorList>
            <person name="Yu Y."/>
            <person name="Lee S."/>
            <person name="de Baynast K."/>
            <person name="Wissotski M."/>
            <person name="Liu L."/>
            <person name="Talag J."/>
            <person name="Goicoechea J."/>
            <person name="Angelova A."/>
            <person name="Jetty R."/>
            <person name="Kudrna D."/>
            <person name="Golser W."/>
            <person name="Rivera L."/>
            <person name="Zhang J."/>
            <person name="Wing R."/>
        </authorList>
    </citation>
    <scope>NUCLEOTIDE SEQUENCE</scope>
</reference>
<dbReference type="AlphaFoldDB" id="A0A0D9WEN1"/>
<comment type="similarity">
    <text evidence="3">Belongs to the PMEI family.</text>
</comment>